<dbReference type="Gene3D" id="3.40.190.10">
    <property type="entry name" value="Periplasmic binding protein-like II"/>
    <property type="match status" value="2"/>
</dbReference>
<dbReference type="EMBL" id="CXWD01000005">
    <property type="protein sequence ID" value="CTQ67591.1"/>
    <property type="molecule type" value="Genomic_DNA"/>
</dbReference>
<reference evidence="2" key="1">
    <citation type="submission" date="2015-07" db="EMBL/GenBank/DDBJ databases">
        <authorList>
            <person name="Rodrigo-Torres Lidia"/>
            <person name="Arahal R.David."/>
        </authorList>
    </citation>
    <scope>NUCLEOTIDE SEQUENCE [LARGE SCALE GENOMIC DNA]</scope>
    <source>
        <strain evidence="2">CECT 5112</strain>
    </source>
</reference>
<evidence type="ECO:0000313" key="1">
    <source>
        <dbReference type="EMBL" id="CTQ67591.1"/>
    </source>
</evidence>
<sequence length="237" mass="25461">MLSLTFLLASGSLAADGCNKMTVAAAEIPHFVESESEGEFVVLLQSAAKRADLALDIRLYPKKRALGLFQMGVVDALMPHSSAGAEVASYKSLPILKKRDFAFVRKGGSVPSGVSELEGLRIGLTAQYAYPKSLTANDEIDFSREPNSDLDNIRMLSAGRLDGSIIEEQSGLRAIAEAGVDNVIYDETSPINELSVWILFAKTECGALHAEKINSAFRAMIKDGEWAAIKKADPPNG</sequence>
<dbReference type="OrthoDB" id="7677462at2"/>
<dbReference type="Proteomes" id="UP000053235">
    <property type="component" value="Unassembled WGS sequence"/>
</dbReference>
<dbReference type="PANTHER" id="PTHR35936:SF6">
    <property type="entry name" value="AMINO ACID ABC TRANSPORTER SUBSTRATE-BINDING PAAT FAMILY PROTEIN"/>
    <property type="match status" value="1"/>
</dbReference>
<gene>
    <name evidence="1" type="ORF">LAX5112_01444</name>
</gene>
<dbReference type="SUPFAM" id="SSF53850">
    <property type="entry name" value="Periplasmic binding protein-like II"/>
    <property type="match status" value="1"/>
</dbReference>
<dbReference type="AlphaFoldDB" id="A0A0M6ZZ59"/>
<keyword evidence="2" id="KW-1185">Reference proteome</keyword>
<proteinExistence type="predicted"/>
<dbReference type="STRING" id="388408.LAX5112_01444"/>
<accession>A0A0M6ZZ59</accession>
<name>A0A0M6ZZ59_9HYPH</name>
<dbReference type="PANTHER" id="PTHR35936">
    <property type="entry name" value="MEMBRANE-BOUND LYTIC MUREIN TRANSGLYCOSYLASE F"/>
    <property type="match status" value="1"/>
</dbReference>
<organism evidence="1 2">
    <name type="scientific">Roseibium alexandrii</name>
    <dbReference type="NCBI Taxonomy" id="388408"/>
    <lineage>
        <taxon>Bacteria</taxon>
        <taxon>Pseudomonadati</taxon>
        <taxon>Pseudomonadota</taxon>
        <taxon>Alphaproteobacteria</taxon>
        <taxon>Hyphomicrobiales</taxon>
        <taxon>Stappiaceae</taxon>
        <taxon>Roseibium</taxon>
    </lineage>
</organism>
<protein>
    <submittedName>
        <fullName evidence="1">Bacterial extracellular solute-binding proteins, family 3</fullName>
    </submittedName>
</protein>
<dbReference type="RefSeq" id="WP_055671269.1">
    <property type="nucleotide sequence ID" value="NZ_CXWD01000005.1"/>
</dbReference>
<evidence type="ECO:0000313" key="2">
    <source>
        <dbReference type="Proteomes" id="UP000053235"/>
    </source>
</evidence>